<dbReference type="STRING" id="29655.A0A0K9PI63"/>
<dbReference type="EC" id="3.1.3.16" evidence="1"/>
<accession>A0A0K9PI63</accession>
<proteinExistence type="predicted"/>
<dbReference type="AlphaFoldDB" id="A0A0K9PI63"/>
<organism evidence="5 6">
    <name type="scientific">Zostera marina</name>
    <name type="common">Eelgrass</name>
    <dbReference type="NCBI Taxonomy" id="29655"/>
    <lineage>
        <taxon>Eukaryota</taxon>
        <taxon>Viridiplantae</taxon>
        <taxon>Streptophyta</taxon>
        <taxon>Embryophyta</taxon>
        <taxon>Tracheophyta</taxon>
        <taxon>Spermatophyta</taxon>
        <taxon>Magnoliopsida</taxon>
        <taxon>Liliopsida</taxon>
        <taxon>Zosteraceae</taxon>
        <taxon>Zostera</taxon>
    </lineage>
</organism>
<evidence type="ECO:0000256" key="3">
    <source>
        <dbReference type="ARBA" id="ARBA00048336"/>
    </source>
</evidence>
<dbReference type="OrthoDB" id="776462at2759"/>
<dbReference type="Proteomes" id="UP000036987">
    <property type="component" value="Unassembled WGS sequence"/>
</dbReference>
<comment type="catalytic activity">
    <reaction evidence="3">
        <text>O-phospho-L-threonyl-[protein] + H2O = L-threonyl-[protein] + phosphate</text>
        <dbReference type="Rhea" id="RHEA:47004"/>
        <dbReference type="Rhea" id="RHEA-COMP:11060"/>
        <dbReference type="Rhea" id="RHEA-COMP:11605"/>
        <dbReference type="ChEBI" id="CHEBI:15377"/>
        <dbReference type="ChEBI" id="CHEBI:30013"/>
        <dbReference type="ChEBI" id="CHEBI:43474"/>
        <dbReference type="ChEBI" id="CHEBI:61977"/>
        <dbReference type="EC" id="3.1.3.16"/>
    </reaction>
</comment>
<dbReference type="InterPro" id="IPR001932">
    <property type="entry name" value="PPM-type_phosphatase-like_dom"/>
</dbReference>
<comment type="catalytic activity">
    <reaction evidence="2">
        <text>O-phospho-L-seryl-[protein] + H2O = L-seryl-[protein] + phosphate</text>
        <dbReference type="Rhea" id="RHEA:20629"/>
        <dbReference type="Rhea" id="RHEA-COMP:9863"/>
        <dbReference type="Rhea" id="RHEA-COMP:11604"/>
        <dbReference type="ChEBI" id="CHEBI:15377"/>
        <dbReference type="ChEBI" id="CHEBI:29999"/>
        <dbReference type="ChEBI" id="CHEBI:43474"/>
        <dbReference type="ChEBI" id="CHEBI:83421"/>
        <dbReference type="EC" id="3.1.3.16"/>
    </reaction>
</comment>
<evidence type="ECO:0000259" key="4">
    <source>
        <dbReference type="PROSITE" id="PS51746"/>
    </source>
</evidence>
<protein>
    <recommendedName>
        <fullName evidence="1">protein-serine/threonine phosphatase</fullName>
        <ecNumber evidence="1">3.1.3.16</ecNumber>
    </recommendedName>
</protein>
<reference evidence="6" key="1">
    <citation type="journal article" date="2016" name="Nature">
        <title>The genome of the seagrass Zostera marina reveals angiosperm adaptation to the sea.</title>
        <authorList>
            <person name="Olsen J.L."/>
            <person name="Rouze P."/>
            <person name="Verhelst B."/>
            <person name="Lin Y.-C."/>
            <person name="Bayer T."/>
            <person name="Collen J."/>
            <person name="Dattolo E."/>
            <person name="De Paoli E."/>
            <person name="Dittami S."/>
            <person name="Maumus F."/>
            <person name="Michel G."/>
            <person name="Kersting A."/>
            <person name="Lauritano C."/>
            <person name="Lohaus R."/>
            <person name="Toepel M."/>
            <person name="Tonon T."/>
            <person name="Vanneste K."/>
            <person name="Amirebrahimi M."/>
            <person name="Brakel J."/>
            <person name="Bostroem C."/>
            <person name="Chovatia M."/>
            <person name="Grimwood J."/>
            <person name="Jenkins J.W."/>
            <person name="Jueterbock A."/>
            <person name="Mraz A."/>
            <person name="Stam W.T."/>
            <person name="Tice H."/>
            <person name="Bornberg-Bauer E."/>
            <person name="Green P.J."/>
            <person name="Pearson G.A."/>
            <person name="Procaccini G."/>
            <person name="Duarte C.M."/>
            <person name="Schmutz J."/>
            <person name="Reusch T.B.H."/>
            <person name="Van de Peer Y."/>
        </authorList>
    </citation>
    <scope>NUCLEOTIDE SEQUENCE [LARGE SCALE GENOMIC DNA]</scope>
    <source>
        <strain evidence="6">cv. Finnish</strain>
    </source>
</reference>
<sequence length="63" mass="6753">MDFLYIICDGTTAVTLVKQGQELVIGNVGDSRAVLGYRDKDNSLIAIQLTVDLKPVDGVIALC</sequence>
<dbReference type="PROSITE" id="PS51746">
    <property type="entry name" value="PPM_2"/>
    <property type="match status" value="1"/>
</dbReference>
<dbReference type="InterPro" id="IPR036457">
    <property type="entry name" value="PPM-type-like_dom_sf"/>
</dbReference>
<dbReference type="Gene3D" id="3.60.40.10">
    <property type="entry name" value="PPM-type phosphatase domain"/>
    <property type="match status" value="1"/>
</dbReference>
<dbReference type="Pfam" id="PF00481">
    <property type="entry name" value="PP2C"/>
    <property type="match status" value="1"/>
</dbReference>
<dbReference type="EMBL" id="LFYR01000829">
    <property type="protein sequence ID" value="KMZ68626.1"/>
    <property type="molecule type" value="Genomic_DNA"/>
</dbReference>
<evidence type="ECO:0000313" key="6">
    <source>
        <dbReference type="Proteomes" id="UP000036987"/>
    </source>
</evidence>
<feature type="domain" description="PPM-type phosphatase" evidence="4">
    <location>
        <begin position="1"/>
        <end position="63"/>
    </location>
</feature>
<evidence type="ECO:0000256" key="2">
    <source>
        <dbReference type="ARBA" id="ARBA00047761"/>
    </source>
</evidence>
<dbReference type="GO" id="GO:0004722">
    <property type="term" value="F:protein serine/threonine phosphatase activity"/>
    <property type="evidence" value="ECO:0007669"/>
    <property type="project" value="UniProtKB-EC"/>
</dbReference>
<evidence type="ECO:0000256" key="1">
    <source>
        <dbReference type="ARBA" id="ARBA00013081"/>
    </source>
</evidence>
<gene>
    <name evidence="5" type="ORF">ZOSMA_235G00340</name>
</gene>
<dbReference type="SUPFAM" id="SSF81606">
    <property type="entry name" value="PP2C-like"/>
    <property type="match status" value="1"/>
</dbReference>
<evidence type="ECO:0000313" key="5">
    <source>
        <dbReference type="EMBL" id="KMZ68626.1"/>
    </source>
</evidence>
<keyword evidence="6" id="KW-1185">Reference proteome</keyword>
<comment type="caution">
    <text evidence="5">The sequence shown here is derived from an EMBL/GenBank/DDBJ whole genome shotgun (WGS) entry which is preliminary data.</text>
</comment>
<name>A0A0K9PI63_ZOSMR</name>